<dbReference type="SUPFAM" id="SSF48403">
    <property type="entry name" value="Ankyrin repeat"/>
    <property type="match status" value="1"/>
</dbReference>
<evidence type="ECO:0000256" key="1">
    <source>
        <dbReference type="ARBA" id="ARBA00022737"/>
    </source>
</evidence>
<reference evidence="5" key="3">
    <citation type="submission" date="2015-06" db="UniProtKB">
        <authorList>
            <consortium name="EnsemblMetazoa"/>
        </authorList>
    </citation>
    <scope>IDENTIFICATION</scope>
</reference>
<gene>
    <name evidence="4" type="ORF">CAPTEDRAFT_60358</name>
</gene>
<feature type="repeat" description="ANK" evidence="3">
    <location>
        <begin position="55"/>
        <end position="97"/>
    </location>
</feature>
<dbReference type="InterPro" id="IPR036770">
    <property type="entry name" value="Ankyrin_rpt-contain_sf"/>
</dbReference>
<proteinExistence type="predicted"/>
<dbReference type="STRING" id="283909.R7V2I0"/>
<dbReference type="PROSITE" id="PS50297">
    <property type="entry name" value="ANK_REP_REGION"/>
    <property type="match status" value="1"/>
</dbReference>
<dbReference type="PROSITE" id="PS50088">
    <property type="entry name" value="ANK_REPEAT"/>
    <property type="match status" value="2"/>
</dbReference>
<feature type="non-terminal residue" evidence="4">
    <location>
        <position position="98"/>
    </location>
</feature>
<dbReference type="OMA" id="ECALENN"/>
<dbReference type="OrthoDB" id="10257076at2759"/>
<dbReference type="Pfam" id="PF12796">
    <property type="entry name" value="Ank_2"/>
    <property type="match status" value="1"/>
</dbReference>
<evidence type="ECO:0000313" key="4">
    <source>
        <dbReference type="EMBL" id="ELU10546.1"/>
    </source>
</evidence>
<dbReference type="PANTHER" id="PTHR24171">
    <property type="entry name" value="ANKYRIN REPEAT DOMAIN-CONTAINING PROTEIN 39-RELATED"/>
    <property type="match status" value="1"/>
</dbReference>
<evidence type="ECO:0000256" key="3">
    <source>
        <dbReference type="PROSITE-ProRule" id="PRU00023"/>
    </source>
</evidence>
<dbReference type="PANTHER" id="PTHR24171:SF9">
    <property type="entry name" value="ANKYRIN REPEAT DOMAIN-CONTAINING PROTEIN 39"/>
    <property type="match status" value="1"/>
</dbReference>
<organism evidence="4">
    <name type="scientific">Capitella teleta</name>
    <name type="common">Polychaete worm</name>
    <dbReference type="NCBI Taxonomy" id="283909"/>
    <lineage>
        <taxon>Eukaryota</taxon>
        <taxon>Metazoa</taxon>
        <taxon>Spiralia</taxon>
        <taxon>Lophotrochozoa</taxon>
        <taxon>Annelida</taxon>
        <taxon>Polychaeta</taxon>
        <taxon>Sedentaria</taxon>
        <taxon>Scolecida</taxon>
        <taxon>Capitellidae</taxon>
        <taxon>Capitella</taxon>
    </lineage>
</organism>
<reference evidence="6" key="1">
    <citation type="submission" date="2012-12" db="EMBL/GenBank/DDBJ databases">
        <authorList>
            <person name="Hellsten U."/>
            <person name="Grimwood J."/>
            <person name="Chapman J.A."/>
            <person name="Shapiro H."/>
            <person name="Aerts A."/>
            <person name="Otillar R.P."/>
            <person name="Terry A.Y."/>
            <person name="Boore J.L."/>
            <person name="Simakov O."/>
            <person name="Marletaz F."/>
            <person name="Cho S.-J."/>
            <person name="Edsinger-Gonzales E."/>
            <person name="Havlak P."/>
            <person name="Kuo D.-H."/>
            <person name="Larsson T."/>
            <person name="Lv J."/>
            <person name="Arendt D."/>
            <person name="Savage R."/>
            <person name="Osoegawa K."/>
            <person name="de Jong P."/>
            <person name="Lindberg D.R."/>
            <person name="Seaver E.C."/>
            <person name="Weisblat D.A."/>
            <person name="Putnam N.H."/>
            <person name="Grigoriev I.V."/>
            <person name="Rokhsar D.S."/>
        </authorList>
    </citation>
    <scope>NUCLEOTIDE SEQUENCE</scope>
    <source>
        <strain evidence="6">I ESC-2004</strain>
    </source>
</reference>
<dbReference type="EMBL" id="AMQN01006002">
    <property type="status" value="NOT_ANNOTATED_CDS"/>
    <property type="molecule type" value="Genomic_DNA"/>
</dbReference>
<dbReference type="PRINTS" id="PR01415">
    <property type="entry name" value="ANKYRIN"/>
</dbReference>
<dbReference type="EnsemblMetazoa" id="CapteT60358">
    <property type="protein sequence ID" value="CapteP60358"/>
    <property type="gene ID" value="CapteG60358"/>
</dbReference>
<dbReference type="InterPro" id="IPR002110">
    <property type="entry name" value="Ankyrin_rpt"/>
</dbReference>
<name>R7V2I0_CAPTE</name>
<dbReference type="EMBL" id="KB297391">
    <property type="protein sequence ID" value="ELU10546.1"/>
    <property type="molecule type" value="Genomic_DNA"/>
</dbReference>
<keyword evidence="6" id="KW-1185">Reference proteome</keyword>
<feature type="non-terminal residue" evidence="4">
    <location>
        <position position="1"/>
    </location>
</feature>
<evidence type="ECO:0000313" key="6">
    <source>
        <dbReference type="Proteomes" id="UP000014760"/>
    </source>
</evidence>
<feature type="repeat" description="ANK" evidence="3">
    <location>
        <begin position="22"/>
        <end position="54"/>
    </location>
</feature>
<reference evidence="4 6" key="2">
    <citation type="journal article" date="2013" name="Nature">
        <title>Insights into bilaterian evolution from three spiralian genomes.</title>
        <authorList>
            <person name="Simakov O."/>
            <person name="Marletaz F."/>
            <person name="Cho S.J."/>
            <person name="Edsinger-Gonzales E."/>
            <person name="Havlak P."/>
            <person name="Hellsten U."/>
            <person name="Kuo D.H."/>
            <person name="Larsson T."/>
            <person name="Lv J."/>
            <person name="Arendt D."/>
            <person name="Savage R."/>
            <person name="Osoegawa K."/>
            <person name="de Jong P."/>
            <person name="Grimwood J."/>
            <person name="Chapman J.A."/>
            <person name="Shapiro H."/>
            <person name="Aerts A."/>
            <person name="Otillar R.P."/>
            <person name="Terry A.Y."/>
            <person name="Boore J.L."/>
            <person name="Grigoriev I.V."/>
            <person name="Lindberg D.R."/>
            <person name="Seaver E.C."/>
            <person name="Weisblat D.A."/>
            <person name="Putnam N.H."/>
            <person name="Rokhsar D.S."/>
        </authorList>
    </citation>
    <scope>NUCLEOTIDE SEQUENCE</scope>
    <source>
        <strain evidence="4 6">I ESC-2004</strain>
    </source>
</reference>
<evidence type="ECO:0000256" key="2">
    <source>
        <dbReference type="ARBA" id="ARBA00023043"/>
    </source>
</evidence>
<evidence type="ECO:0000313" key="5">
    <source>
        <dbReference type="EnsemblMetazoa" id="CapteP60358"/>
    </source>
</evidence>
<dbReference type="SMART" id="SM00248">
    <property type="entry name" value="ANK"/>
    <property type="match status" value="2"/>
</dbReference>
<accession>R7V2I0</accession>
<dbReference type="Proteomes" id="UP000014760">
    <property type="component" value="Unassembled WGS sequence"/>
</dbReference>
<dbReference type="Gene3D" id="1.25.40.20">
    <property type="entry name" value="Ankyrin repeat-containing domain"/>
    <property type="match status" value="1"/>
</dbReference>
<dbReference type="AlphaFoldDB" id="R7V2I0"/>
<keyword evidence="1" id="KW-0677">Repeat</keyword>
<keyword evidence="2 3" id="KW-0040">ANK repeat</keyword>
<protein>
    <submittedName>
        <fullName evidence="4 5">Uncharacterized protein</fullName>
    </submittedName>
</protein>
<dbReference type="HOGENOM" id="CLU_000134_45_4_1"/>
<sequence>DQLNVVKLLIQNGAHVNEKGMNGETPLHYAADNVNTSIAGLLLSNKADLNARNIYAVTPLHSAIKQNIETYSTDEDKLVKLSKLFIQHGADVNARDRN</sequence>